<reference evidence="2" key="1">
    <citation type="journal article" date="2023" name="Commun. Biol.">
        <title>Genome analysis of Parmales, the sister group of diatoms, reveals the evolutionary specialization of diatoms from phago-mixotrophs to photoautotrophs.</title>
        <authorList>
            <person name="Ban H."/>
            <person name="Sato S."/>
            <person name="Yoshikawa S."/>
            <person name="Yamada K."/>
            <person name="Nakamura Y."/>
            <person name="Ichinomiya M."/>
            <person name="Sato N."/>
            <person name="Blanc-Mathieu R."/>
            <person name="Endo H."/>
            <person name="Kuwata A."/>
            <person name="Ogata H."/>
        </authorList>
    </citation>
    <scope>NUCLEOTIDE SEQUENCE [LARGE SCALE GENOMIC DNA]</scope>
</reference>
<gene>
    <name evidence="1" type="ORF">TL16_g08514</name>
</gene>
<proteinExistence type="predicted"/>
<dbReference type="InterPro" id="IPR029044">
    <property type="entry name" value="Nucleotide-diphossugar_trans"/>
</dbReference>
<name>A0A9W7AYK6_9STRA</name>
<organism evidence="1 2">
    <name type="scientific">Triparma laevis f. inornata</name>
    <dbReference type="NCBI Taxonomy" id="1714386"/>
    <lineage>
        <taxon>Eukaryota</taxon>
        <taxon>Sar</taxon>
        <taxon>Stramenopiles</taxon>
        <taxon>Ochrophyta</taxon>
        <taxon>Bolidophyceae</taxon>
        <taxon>Parmales</taxon>
        <taxon>Triparmaceae</taxon>
        <taxon>Triparma</taxon>
    </lineage>
</organism>
<comment type="caution">
    <text evidence="1">The sequence shown here is derived from an EMBL/GenBank/DDBJ whole genome shotgun (WGS) entry which is preliminary data.</text>
</comment>
<evidence type="ECO:0000313" key="1">
    <source>
        <dbReference type="EMBL" id="GMH80351.1"/>
    </source>
</evidence>
<evidence type="ECO:0000313" key="2">
    <source>
        <dbReference type="Proteomes" id="UP001162640"/>
    </source>
</evidence>
<accession>A0A9W7AYK6</accession>
<dbReference type="EMBL" id="BLQM01000280">
    <property type="protein sequence ID" value="GMH80351.1"/>
    <property type="molecule type" value="Genomic_DNA"/>
</dbReference>
<dbReference type="Gene3D" id="3.90.550.10">
    <property type="entry name" value="Spore Coat Polysaccharide Biosynthesis Protein SpsA, Chain A"/>
    <property type="match status" value="1"/>
</dbReference>
<dbReference type="Proteomes" id="UP001162640">
    <property type="component" value="Unassembled WGS sequence"/>
</dbReference>
<dbReference type="AlphaFoldDB" id="A0A9W7AYK6"/>
<dbReference type="SUPFAM" id="SSF53448">
    <property type="entry name" value="Nucleotide-diphospho-sugar transferases"/>
    <property type="match status" value="1"/>
</dbReference>
<sequence length="215" mass="25053">MHRPSPRRPSPRLLTPKSLLTLLTFLCLSLSLYTFLTLHASPPSTLTAAEITSKNLRIYDKSKHTFSLQPYSKTTCIAALVSNEDEDIDDLRIALKSLNNLNLDSKTKIIIFYESDLTMSHTNKITKSLPSHHIDFEYINFQTFPELFNPSVEESNWHKRSKWGYHQMIRFWITRVWDFESVRENCDSLMRVDSDSCFLPSTKEGMRLEEGIVYR</sequence>
<protein>
    <submittedName>
        <fullName evidence="1">Uncharacterized protein</fullName>
    </submittedName>
</protein>